<organism evidence="3 4">
    <name type="scientific">Oryza rufipogon</name>
    <name type="common">Brownbeard rice</name>
    <name type="synonym">Asian wild rice</name>
    <dbReference type="NCBI Taxonomy" id="4529"/>
    <lineage>
        <taxon>Eukaryota</taxon>
        <taxon>Viridiplantae</taxon>
        <taxon>Streptophyta</taxon>
        <taxon>Embryophyta</taxon>
        <taxon>Tracheophyta</taxon>
        <taxon>Spermatophyta</taxon>
        <taxon>Magnoliopsida</taxon>
        <taxon>Liliopsida</taxon>
        <taxon>Poales</taxon>
        <taxon>Poaceae</taxon>
        <taxon>BOP clade</taxon>
        <taxon>Oryzoideae</taxon>
        <taxon>Oryzeae</taxon>
        <taxon>Oryzinae</taxon>
        <taxon>Oryza</taxon>
    </lineage>
</organism>
<name>A0A0E0QAY3_ORYRU</name>
<keyword evidence="2" id="KW-0472">Membrane</keyword>
<dbReference type="EnsemblPlants" id="ORUFI07G22450.1">
    <property type="protein sequence ID" value="ORUFI07G22450.1"/>
    <property type="gene ID" value="ORUFI07G22450"/>
</dbReference>
<evidence type="ECO:0000313" key="3">
    <source>
        <dbReference type="EnsemblPlants" id="ORUFI07G22450.1"/>
    </source>
</evidence>
<keyword evidence="2" id="KW-1133">Transmembrane helix</keyword>
<evidence type="ECO:0008006" key="5">
    <source>
        <dbReference type="Google" id="ProtNLM"/>
    </source>
</evidence>
<proteinExistence type="predicted"/>
<evidence type="ECO:0000313" key="4">
    <source>
        <dbReference type="Proteomes" id="UP000008022"/>
    </source>
</evidence>
<dbReference type="AlphaFoldDB" id="A0A0E0QAY3"/>
<feature type="transmembrane region" description="Helical" evidence="2">
    <location>
        <begin position="44"/>
        <end position="63"/>
    </location>
</feature>
<feature type="region of interest" description="Disordered" evidence="1">
    <location>
        <begin position="1"/>
        <end position="20"/>
    </location>
</feature>
<dbReference type="InterPro" id="IPR010530">
    <property type="entry name" value="B12D"/>
</dbReference>
<dbReference type="Proteomes" id="UP000008022">
    <property type="component" value="Unassembled WGS sequence"/>
</dbReference>
<reference evidence="3" key="2">
    <citation type="submission" date="2015-06" db="UniProtKB">
        <authorList>
            <consortium name="EnsemblPlants"/>
        </authorList>
    </citation>
    <scope>IDENTIFICATION</scope>
</reference>
<keyword evidence="2" id="KW-0812">Transmembrane</keyword>
<dbReference type="HOGENOM" id="CLU_151566_0_0_1"/>
<dbReference type="PANTHER" id="PTHR33417">
    <property type="entry name" value="G-BOX BINDING PROTEIN"/>
    <property type="match status" value="1"/>
</dbReference>
<reference evidence="4" key="1">
    <citation type="submission" date="2013-06" db="EMBL/GenBank/DDBJ databases">
        <authorList>
            <person name="Zhao Q."/>
        </authorList>
    </citation>
    <scope>NUCLEOTIDE SEQUENCE</scope>
    <source>
        <strain evidence="4">cv. W1943</strain>
    </source>
</reference>
<keyword evidence="4" id="KW-1185">Reference proteome</keyword>
<dbReference type="Gramene" id="ORUFI07G22450.1">
    <property type="protein sequence ID" value="ORUFI07G22450.1"/>
    <property type="gene ID" value="ORUFI07G22450"/>
</dbReference>
<evidence type="ECO:0000256" key="1">
    <source>
        <dbReference type="SAM" id="MobiDB-lite"/>
    </source>
</evidence>
<protein>
    <recommendedName>
        <fullName evidence="5">NADH-ubiquinone reductase complex 1 MLRQ subunit</fullName>
    </recommendedName>
</protein>
<dbReference type="Pfam" id="PF06522">
    <property type="entry name" value="B12D"/>
    <property type="match status" value="1"/>
</dbReference>
<dbReference type="eggNOG" id="ENOG502S4IV">
    <property type="taxonomic scope" value="Eukaryota"/>
</dbReference>
<accession>A0A0E0QAY3</accession>
<dbReference type="OMA" id="PTINAFF"/>
<sequence length="130" mass="14519">MALCSEQEQGQEQASRSRSVSVSGLASTATAASIDMGRWLKPDVYPLIAAMTFVTGLCTFQLTRNVFMNPDVRVNKNNRKSAVLENAEEGEKYHQHAFRRFLATQRPEVFPALNRFFAGPATVARSDRHD</sequence>
<evidence type="ECO:0000256" key="2">
    <source>
        <dbReference type="SAM" id="Phobius"/>
    </source>
</evidence>